<proteinExistence type="predicted"/>
<evidence type="ECO:0000313" key="2">
    <source>
        <dbReference type="EMBL" id="OHA84384.1"/>
    </source>
</evidence>
<keyword evidence="1" id="KW-1133">Transmembrane helix</keyword>
<reference evidence="2 3" key="1">
    <citation type="journal article" date="2016" name="Nat. Commun.">
        <title>Thousands of microbial genomes shed light on interconnected biogeochemical processes in an aquifer system.</title>
        <authorList>
            <person name="Anantharaman K."/>
            <person name="Brown C.T."/>
            <person name="Hug L.A."/>
            <person name="Sharon I."/>
            <person name="Castelle C.J."/>
            <person name="Probst A.J."/>
            <person name="Thomas B.C."/>
            <person name="Singh A."/>
            <person name="Wilkins M.J."/>
            <person name="Karaoz U."/>
            <person name="Brodie E.L."/>
            <person name="Williams K.H."/>
            <person name="Hubbard S.S."/>
            <person name="Banfield J.F."/>
        </authorList>
    </citation>
    <scope>NUCLEOTIDE SEQUENCE [LARGE SCALE GENOMIC DNA]</scope>
</reference>
<organism evidence="2 3">
    <name type="scientific">Candidatus Yonathbacteria bacterium RIFCSPLOWO2_01_FULL_47_33b</name>
    <dbReference type="NCBI Taxonomy" id="1802727"/>
    <lineage>
        <taxon>Bacteria</taxon>
        <taxon>Candidatus Yonathiibacteriota</taxon>
    </lineage>
</organism>
<dbReference type="EMBL" id="MHUW01000001">
    <property type="protein sequence ID" value="OHA84384.1"/>
    <property type="molecule type" value="Genomic_DNA"/>
</dbReference>
<protein>
    <recommendedName>
        <fullName evidence="4">Vitamin K epoxide reductase domain-containing protein</fullName>
    </recommendedName>
</protein>
<gene>
    <name evidence="2" type="ORF">A2937_01440</name>
</gene>
<accession>A0A1G2SHE6</accession>
<dbReference type="AlphaFoldDB" id="A0A1G2SHE6"/>
<comment type="caution">
    <text evidence="2">The sequence shown here is derived from an EMBL/GenBank/DDBJ whole genome shotgun (WGS) entry which is preliminary data.</text>
</comment>
<evidence type="ECO:0008006" key="4">
    <source>
        <dbReference type="Google" id="ProtNLM"/>
    </source>
</evidence>
<keyword evidence="1" id="KW-0472">Membrane</keyword>
<keyword evidence="1" id="KW-0812">Transmembrane</keyword>
<dbReference type="STRING" id="1802727.A2937_01440"/>
<feature type="transmembrane region" description="Helical" evidence="1">
    <location>
        <begin position="85"/>
        <end position="106"/>
    </location>
</feature>
<evidence type="ECO:0000256" key="1">
    <source>
        <dbReference type="SAM" id="Phobius"/>
    </source>
</evidence>
<sequence>MKTNMYWVQVGALLVGTFFAWTTAVVDFLRFYQAEGTLFKINDCLYPNPVTTPCFYGAIAFAIALGWAILILKKEGEMRRKSEKYLSWLLIAGTIFAWTSFGRLVYNFYTALPGQGIGCSGVPTANPFTTPCFFGATLFLIALIISLVILAKEAKSQVPVV</sequence>
<feature type="transmembrane region" description="Helical" evidence="1">
    <location>
        <begin position="55"/>
        <end position="73"/>
    </location>
</feature>
<dbReference type="Proteomes" id="UP000177987">
    <property type="component" value="Unassembled WGS sequence"/>
</dbReference>
<feature type="transmembrane region" description="Helical" evidence="1">
    <location>
        <begin position="133"/>
        <end position="151"/>
    </location>
</feature>
<evidence type="ECO:0000313" key="3">
    <source>
        <dbReference type="Proteomes" id="UP000177987"/>
    </source>
</evidence>
<name>A0A1G2SHE6_9BACT</name>